<dbReference type="Proteomes" id="UP000259030">
    <property type="component" value="Plasmid pDFI3"/>
</dbReference>
<keyword evidence="2" id="KW-1185">Reference proteome</keyword>
<reference evidence="1 2" key="1">
    <citation type="submission" date="2017-05" db="EMBL/GenBank/DDBJ databases">
        <title>The complete genome sequence of Deinococcus ficus isolated from the rhizosphere of the Ficus religiosa L. in Taiwan.</title>
        <authorList>
            <person name="Wu K.-M."/>
            <person name="Liao T.-L."/>
            <person name="Liu Y.-M."/>
            <person name="Young C.-C."/>
            <person name="Tsai S.-F."/>
        </authorList>
    </citation>
    <scope>NUCLEOTIDE SEQUENCE [LARGE SCALE GENOMIC DNA]</scope>
    <source>
        <strain evidence="1 2">CC-FR2-10</strain>
        <plasmid evidence="2">pdfi3</plasmid>
    </source>
</reference>
<dbReference type="AlphaFoldDB" id="A0A221T342"/>
<accession>A0A221T342</accession>
<sequence length="237" mass="25138">MPNLQRTTLHLTPALTPAVHGPAEGTVRSVALWTRNADGHASVSPTTWCPHEAAQAREVLAGQLGHLDQQDVLQAGLAQLGEAGEVLGIDVLYSRADALPLKVAGIHADLAPCPPVLLLHQDAAGQWQASPLDPHDAPLPEHDRIGVWCETPDAEGLMSTACGDTFVFPASDDGEHDAGGYLDNYARADGPLQHFALRAGLCGLNALDQIVWVKVLYATPPAGSDLPQTRAAYVPRW</sequence>
<gene>
    <name evidence="1" type="ORF">DFI_19190</name>
</gene>
<evidence type="ECO:0000313" key="2">
    <source>
        <dbReference type="Proteomes" id="UP000259030"/>
    </source>
</evidence>
<evidence type="ECO:0000313" key="1">
    <source>
        <dbReference type="EMBL" id="ASN83324.1"/>
    </source>
</evidence>
<dbReference type="EMBL" id="CP021084">
    <property type="protein sequence ID" value="ASN83324.1"/>
    <property type="molecule type" value="Genomic_DNA"/>
</dbReference>
<organism evidence="1 2">
    <name type="scientific">Deinococcus ficus</name>
    <dbReference type="NCBI Taxonomy" id="317577"/>
    <lineage>
        <taxon>Bacteria</taxon>
        <taxon>Thermotogati</taxon>
        <taxon>Deinococcota</taxon>
        <taxon>Deinococci</taxon>
        <taxon>Deinococcales</taxon>
        <taxon>Deinococcaceae</taxon>
        <taxon>Deinococcus</taxon>
    </lineage>
</organism>
<protein>
    <submittedName>
        <fullName evidence="1">Uncharacterized protein</fullName>
    </submittedName>
</protein>
<proteinExistence type="predicted"/>
<dbReference type="RefSeq" id="WP_027462764.1">
    <property type="nucleotide sequence ID" value="NZ_CP021084.1"/>
</dbReference>
<name>A0A221T342_9DEIO</name>
<geneLocation type="plasmid" evidence="2">
    <name>pdfi3</name>
</geneLocation>
<dbReference type="KEGG" id="dfc:DFI_19190"/>
<keyword evidence="1" id="KW-0614">Plasmid</keyword>